<protein>
    <submittedName>
        <fullName evidence="2">Uncharacterized protein</fullName>
    </submittedName>
</protein>
<accession>A0AAQ4EY96</accession>
<proteinExistence type="predicted"/>
<keyword evidence="3" id="KW-1185">Reference proteome</keyword>
<sequence>MAARRPREEHSADVLRLDRLVVAGRPQRSSSARPPPLGAQEPPQTTPPLHRSTAAAAAPLTRSLGGGKHSAAHTTPRRARGLRARATPDDRHCSTPDDHHCRFPVPRSCCCARSSELTSARRVSSRDIRPSPSWCESVAFHAV</sequence>
<dbReference type="AlphaFoldDB" id="A0AAQ4EY96"/>
<reference evidence="2 3" key="1">
    <citation type="journal article" date="2023" name="Arcadia Sci">
        <title>De novo assembly of a long-read Amblyomma americanum tick genome.</title>
        <authorList>
            <person name="Chou S."/>
            <person name="Poskanzer K.E."/>
            <person name="Rollins M."/>
            <person name="Thuy-Boun P.S."/>
        </authorList>
    </citation>
    <scope>NUCLEOTIDE SEQUENCE [LARGE SCALE GENOMIC DNA]</scope>
    <source>
        <strain evidence="2">F_SG_1</strain>
        <tissue evidence="2">Salivary glands</tissue>
    </source>
</reference>
<evidence type="ECO:0000313" key="3">
    <source>
        <dbReference type="Proteomes" id="UP001321473"/>
    </source>
</evidence>
<name>A0AAQ4EY96_AMBAM</name>
<feature type="compositionally biased region" description="Basic and acidic residues" evidence="1">
    <location>
        <begin position="1"/>
        <end position="19"/>
    </location>
</feature>
<evidence type="ECO:0000256" key="1">
    <source>
        <dbReference type="SAM" id="MobiDB-lite"/>
    </source>
</evidence>
<organism evidence="2 3">
    <name type="scientific">Amblyomma americanum</name>
    <name type="common">Lone star tick</name>
    <dbReference type="NCBI Taxonomy" id="6943"/>
    <lineage>
        <taxon>Eukaryota</taxon>
        <taxon>Metazoa</taxon>
        <taxon>Ecdysozoa</taxon>
        <taxon>Arthropoda</taxon>
        <taxon>Chelicerata</taxon>
        <taxon>Arachnida</taxon>
        <taxon>Acari</taxon>
        <taxon>Parasitiformes</taxon>
        <taxon>Ixodida</taxon>
        <taxon>Ixodoidea</taxon>
        <taxon>Ixodidae</taxon>
        <taxon>Amblyomminae</taxon>
        <taxon>Amblyomma</taxon>
    </lineage>
</organism>
<feature type="compositionally biased region" description="Basic and acidic residues" evidence="1">
    <location>
        <begin position="86"/>
        <end position="98"/>
    </location>
</feature>
<comment type="caution">
    <text evidence="2">The sequence shown here is derived from an EMBL/GenBank/DDBJ whole genome shotgun (WGS) entry which is preliminary data.</text>
</comment>
<dbReference type="Proteomes" id="UP001321473">
    <property type="component" value="Unassembled WGS sequence"/>
</dbReference>
<feature type="region of interest" description="Disordered" evidence="1">
    <location>
        <begin position="1"/>
        <end position="98"/>
    </location>
</feature>
<evidence type="ECO:0000313" key="2">
    <source>
        <dbReference type="EMBL" id="KAK8779709.1"/>
    </source>
</evidence>
<gene>
    <name evidence="2" type="ORF">V5799_018950</name>
</gene>
<dbReference type="EMBL" id="JARKHS020009511">
    <property type="protein sequence ID" value="KAK8779709.1"/>
    <property type="molecule type" value="Genomic_DNA"/>
</dbReference>